<organism evidence="1 2">
    <name type="scientific">Cotesia glomerata</name>
    <name type="common">Lepidopteran parasitic wasp</name>
    <name type="synonym">Apanteles glomeratus</name>
    <dbReference type="NCBI Taxonomy" id="32391"/>
    <lineage>
        <taxon>Eukaryota</taxon>
        <taxon>Metazoa</taxon>
        <taxon>Ecdysozoa</taxon>
        <taxon>Arthropoda</taxon>
        <taxon>Hexapoda</taxon>
        <taxon>Insecta</taxon>
        <taxon>Pterygota</taxon>
        <taxon>Neoptera</taxon>
        <taxon>Endopterygota</taxon>
        <taxon>Hymenoptera</taxon>
        <taxon>Apocrita</taxon>
        <taxon>Ichneumonoidea</taxon>
        <taxon>Braconidae</taxon>
        <taxon>Microgastrinae</taxon>
        <taxon>Cotesia</taxon>
    </lineage>
</organism>
<gene>
    <name evidence="1" type="ORF">KQX54_014288</name>
</gene>
<keyword evidence="2" id="KW-1185">Reference proteome</keyword>
<accession>A0AAV7J6Z9</accession>
<dbReference type="PANTHER" id="PTHR46579">
    <property type="entry name" value="F5/8 TYPE C DOMAIN-CONTAINING PROTEIN-RELATED"/>
    <property type="match status" value="1"/>
</dbReference>
<evidence type="ECO:0000313" key="1">
    <source>
        <dbReference type="EMBL" id="KAH0567812.1"/>
    </source>
</evidence>
<dbReference type="EMBL" id="JAHXZJ010000001">
    <property type="protein sequence ID" value="KAH0567812.1"/>
    <property type="molecule type" value="Genomic_DNA"/>
</dbReference>
<proteinExistence type="predicted"/>
<sequence>MHEMKTLYTEGVKWKYSDSLKITSRFIVTTCSLDSPARASVTCLTQFNGFYGCLYCYAKGQSLRPGKFVYPLNQFYKRQRTDTELRNDMAYAYDNNTERHGIKSISSLVTLPLFNIRNGVVVKAMHAVYLGVVRLHTRLFLTTTKAPYYAGSPESIKLIDKCLLAIKPPSCRSLGLGKFVTRMPTAEERDAIQRVGYNPTHIKCFKKMKLNGQNYMCEGTKNLKFCNSIIYDVNGTFGTITTMIKFQNNDETIGGMFIKCFNRVRQAFDCEHIHRAITSNKLIFVKESSLIRPPILMKTDKNLYLIKQTNCWESD</sequence>
<dbReference type="PANTHER" id="PTHR46579:SF1">
    <property type="entry name" value="F5_8 TYPE C DOMAIN-CONTAINING PROTEIN"/>
    <property type="match status" value="1"/>
</dbReference>
<protein>
    <submittedName>
        <fullName evidence="1">Uncharacterized protein</fullName>
    </submittedName>
</protein>
<evidence type="ECO:0000313" key="2">
    <source>
        <dbReference type="Proteomes" id="UP000826195"/>
    </source>
</evidence>
<name>A0AAV7J6Z9_COTGL</name>
<dbReference type="Proteomes" id="UP000826195">
    <property type="component" value="Unassembled WGS sequence"/>
</dbReference>
<comment type="caution">
    <text evidence="1">The sequence shown here is derived from an EMBL/GenBank/DDBJ whole genome shotgun (WGS) entry which is preliminary data.</text>
</comment>
<reference evidence="1 2" key="1">
    <citation type="journal article" date="2021" name="J. Hered.">
        <title>A chromosome-level genome assembly of the parasitoid wasp, Cotesia glomerata (Hymenoptera: Braconidae).</title>
        <authorList>
            <person name="Pinto B.J."/>
            <person name="Weis J.J."/>
            <person name="Gamble T."/>
            <person name="Ode P.J."/>
            <person name="Paul R."/>
            <person name="Zaspel J.M."/>
        </authorList>
    </citation>
    <scope>NUCLEOTIDE SEQUENCE [LARGE SCALE GENOMIC DNA]</scope>
    <source>
        <strain evidence="1">CgM1</strain>
    </source>
</reference>
<dbReference type="AlphaFoldDB" id="A0AAV7J6Z9"/>